<keyword evidence="2" id="KW-1185">Reference proteome</keyword>
<evidence type="ECO:0000313" key="2">
    <source>
        <dbReference type="Proteomes" id="UP000019249"/>
    </source>
</evidence>
<accession>A0ABN0RBP3</accession>
<protein>
    <submittedName>
        <fullName evidence="1">Uncharacterized protein</fullName>
    </submittedName>
</protein>
<reference evidence="1 2" key="1">
    <citation type="journal article" date="2014" name="Int. J. Syst. Evol. Microbiol.">
        <title>Listeria floridensis sp. nov., Listeria aquatica sp. nov., Listeria cornellensis sp. nov., Listeria riparia sp. nov. and Listeria grandensis sp. nov., from agricultural and natural environments.</title>
        <authorList>
            <person name="den Bakker H.C."/>
            <person name="Warchocki S."/>
            <person name="Wright E.M."/>
            <person name="Allred A.F."/>
            <person name="Ahlstrom C."/>
            <person name="Manuel C.S."/>
            <person name="Stasiewicz M.J."/>
            <person name="Burrell A."/>
            <person name="Roof S."/>
            <person name="Strawn L."/>
            <person name="Fortes E.D."/>
            <person name="Nightingale K.K."/>
            <person name="Kephart D."/>
            <person name="Wiedmann M."/>
        </authorList>
    </citation>
    <scope>NUCLEOTIDE SEQUENCE [LARGE SCALE GENOMIC DNA]</scope>
    <source>
        <strain evidence="1 2">FSL S10-1187</strain>
    </source>
</reference>
<comment type="caution">
    <text evidence="1">The sequence shown here is derived from an EMBL/GenBank/DDBJ whole genome shotgun (WGS) entry which is preliminary data.</text>
</comment>
<dbReference type="Proteomes" id="UP000019249">
    <property type="component" value="Unassembled WGS sequence"/>
</dbReference>
<organism evidence="1 2">
    <name type="scientific">Listeria floridensis FSL S10-1187</name>
    <dbReference type="NCBI Taxonomy" id="1265817"/>
    <lineage>
        <taxon>Bacteria</taxon>
        <taxon>Bacillati</taxon>
        <taxon>Bacillota</taxon>
        <taxon>Bacilli</taxon>
        <taxon>Bacillales</taxon>
        <taxon>Listeriaceae</taxon>
        <taxon>Listeria</taxon>
    </lineage>
</organism>
<sequence>MEMKIEYDDGSYINFMAYHKNFFMGGCNEKKWKLCRSFERLKSGKQLSIVEENVYGDDGLSFFMGEKRITAKDVDIHIVNSRESIFSALEYKKGSLMYAQMESFKMSFDVNRMLDQLNNELLKIESEVQGSFAGLSDNITPIFLPITFEGLLKNQLLFSYLEKGKIFPLEMMDVGELLDEFCQLLRLEIERSARENWLVLRNAESFIYGKHLQRFMDELEKISFETKLLKIFVISDSYVDFTYTQEDIEKTIILGDQDEQLPPFDVFRKSICNHYPSEFIWSDNQLVSSAFRVFHYLGNERLYPYINEKDMVLLKVVTGLLGMPTLECLVMEDGLNDLERAFLRDKLQKIFD</sequence>
<dbReference type="EMBL" id="AODF01000045">
    <property type="protein sequence ID" value="EUJ25616.1"/>
    <property type="molecule type" value="Genomic_DNA"/>
</dbReference>
<name>A0ABN0RBP3_9LIST</name>
<gene>
    <name evidence="1" type="ORF">MFLO_15329</name>
</gene>
<evidence type="ECO:0000313" key="1">
    <source>
        <dbReference type="EMBL" id="EUJ25616.1"/>
    </source>
</evidence>
<proteinExistence type="predicted"/>